<evidence type="ECO:0000313" key="2">
    <source>
        <dbReference type="Proteomes" id="UP000007102"/>
    </source>
</evidence>
<dbReference type="OrthoDB" id="9954080at2"/>
<protein>
    <submittedName>
        <fullName evidence="1">Uncharacterized protein</fullName>
    </submittedName>
</protein>
<gene>
    <name evidence="1" type="ordered locus">Dester_1298</name>
</gene>
<dbReference type="EMBL" id="CP002543">
    <property type="protein sequence ID" value="ADY73933.1"/>
    <property type="molecule type" value="Genomic_DNA"/>
</dbReference>
<name>F0S155_DESTD</name>
<evidence type="ECO:0000313" key="1">
    <source>
        <dbReference type="EMBL" id="ADY73933.1"/>
    </source>
</evidence>
<accession>F0S155</accession>
<dbReference type="Proteomes" id="UP000007102">
    <property type="component" value="Chromosome"/>
</dbReference>
<proteinExistence type="predicted"/>
<dbReference type="RefSeq" id="WP_013638883.1">
    <property type="nucleotide sequence ID" value="NC_015185.1"/>
</dbReference>
<dbReference type="HOGENOM" id="CLU_2537145_0_0_0"/>
<dbReference type="KEGG" id="dte:Dester_1298"/>
<organism evidence="1 2">
    <name type="scientific">Desulfurobacterium thermolithotrophum (strain DSM 11699 / BSA)</name>
    <dbReference type="NCBI Taxonomy" id="868864"/>
    <lineage>
        <taxon>Bacteria</taxon>
        <taxon>Pseudomonadati</taxon>
        <taxon>Aquificota</taxon>
        <taxon>Aquificia</taxon>
        <taxon>Desulfurobacteriales</taxon>
        <taxon>Desulfurobacteriaceae</taxon>
        <taxon>Desulfurobacterium</taxon>
    </lineage>
</organism>
<sequence>MGRNKKQSLIDKLRILIENDDFEKALFELKRLNNEEFLKSLSPEDAKALMSYFEDLSRILSKKELELKKIIQNTKNIKSAYLR</sequence>
<dbReference type="AlphaFoldDB" id="F0S155"/>
<keyword evidence="2" id="KW-1185">Reference proteome</keyword>
<reference evidence="2" key="2">
    <citation type="submission" date="2011-02" db="EMBL/GenBank/DDBJ databases">
        <title>The complete genome of Desulfurobacterium thermolithotrophum DSM 11699.</title>
        <authorList>
            <consortium name="US DOE Joint Genome Institute (JGI-PGF)"/>
            <person name="Lucas S."/>
            <person name="Copeland A."/>
            <person name="Lapidus A."/>
            <person name="Bruce D."/>
            <person name="Goodwin L."/>
            <person name="Pitluck S."/>
            <person name="Kyrpides N."/>
            <person name="Mavromatis K."/>
            <person name="Pagani I."/>
            <person name="Ivanova N."/>
            <person name="Mikhailova N."/>
            <person name="Daligault H."/>
            <person name="Detter J.C."/>
            <person name="Tapia R."/>
            <person name="Han C."/>
            <person name="Land M."/>
            <person name="Hauser L."/>
            <person name="Markowitz V."/>
            <person name="Cheng J.-F."/>
            <person name="Hugenholtz P."/>
            <person name="Woyke T."/>
            <person name="Wu D."/>
            <person name="Spring S."/>
            <person name="Brambilla E."/>
            <person name="Klenk H.-P."/>
            <person name="Eisen J.A."/>
        </authorList>
    </citation>
    <scope>NUCLEOTIDE SEQUENCE [LARGE SCALE GENOMIC DNA]</scope>
    <source>
        <strain evidence="2">DSM 11699 / BSA</strain>
    </source>
</reference>
<dbReference type="STRING" id="868864.Dester_1298"/>
<reference evidence="1 2" key="1">
    <citation type="journal article" date="2011" name="Stand. Genomic Sci.">
        <title>Complete genome sequence of the thermophilic sulfur-reducer Desulfurobacterium thermolithotrophum type strain (BSA(T)) from a deep-sea hydrothermal vent.</title>
        <authorList>
            <person name="Goker M."/>
            <person name="Daligault H."/>
            <person name="Mwirichia R."/>
            <person name="Lapidus A."/>
            <person name="Lucas S."/>
            <person name="Deshpande S."/>
            <person name="Pagani I."/>
            <person name="Tapia R."/>
            <person name="Cheng J.F."/>
            <person name="Goodwin L."/>
            <person name="Pitluck S."/>
            <person name="Liolios K."/>
            <person name="Ivanova N."/>
            <person name="Mavromatis K."/>
            <person name="Mikhailova N."/>
            <person name="Pati A."/>
            <person name="Chen A."/>
            <person name="Palaniappan K."/>
            <person name="Han C."/>
            <person name="Land M."/>
            <person name="Hauser L."/>
            <person name="Pan C."/>
            <person name="Brambilla E.M."/>
            <person name="Rohde M."/>
            <person name="Spring S."/>
            <person name="Sikorski J."/>
            <person name="Wirth R."/>
            <person name="Detter J.C."/>
            <person name="Woyke T."/>
            <person name="Bristow J."/>
            <person name="Eisen J.A."/>
            <person name="Markowitz V."/>
            <person name="Hugenholtz P."/>
            <person name="Kyrpides N.C."/>
            <person name="Klenk H.P."/>
        </authorList>
    </citation>
    <scope>NUCLEOTIDE SEQUENCE [LARGE SCALE GENOMIC DNA]</scope>
    <source>
        <strain evidence="2">DSM 11699 / BSA</strain>
    </source>
</reference>
<dbReference type="InParanoid" id="F0S155"/>